<dbReference type="GO" id="GO:0016757">
    <property type="term" value="F:glycosyltransferase activity"/>
    <property type="evidence" value="ECO:0007669"/>
    <property type="project" value="UniProtKB-KW"/>
</dbReference>
<keyword evidence="4" id="KW-0812">Transmembrane</keyword>
<evidence type="ECO:0000256" key="3">
    <source>
        <dbReference type="ARBA" id="ARBA00022679"/>
    </source>
</evidence>
<keyword evidence="4" id="KW-1133">Transmembrane helix</keyword>
<dbReference type="PANTHER" id="PTHR43179">
    <property type="entry name" value="RHAMNOSYLTRANSFERASE WBBL"/>
    <property type="match status" value="1"/>
</dbReference>
<proteinExistence type="inferred from homology"/>
<comment type="similarity">
    <text evidence="1">Belongs to the glycosyltransferase 2 family.</text>
</comment>
<accession>A0A098EEJ2</accession>
<keyword evidence="3" id="KW-0808">Transferase</keyword>
<evidence type="ECO:0000313" key="6">
    <source>
        <dbReference type="EMBL" id="CEG13936.1"/>
    </source>
</evidence>
<name>A0A098EEJ2_9ZZZZ</name>
<feature type="domain" description="Glycosyltransferase 2-like" evidence="5">
    <location>
        <begin position="14"/>
        <end position="134"/>
    </location>
</feature>
<dbReference type="Gene3D" id="3.90.550.10">
    <property type="entry name" value="Spore Coat Polysaccharide Biosynthesis Protein SpsA, Chain A"/>
    <property type="match status" value="1"/>
</dbReference>
<keyword evidence="2" id="KW-0328">Glycosyltransferase</keyword>
<feature type="transmembrane region" description="Helical" evidence="4">
    <location>
        <begin position="259"/>
        <end position="279"/>
    </location>
</feature>
<dbReference type="AlphaFoldDB" id="A0A098EEJ2"/>
<evidence type="ECO:0000256" key="1">
    <source>
        <dbReference type="ARBA" id="ARBA00006739"/>
    </source>
</evidence>
<keyword evidence="4" id="KW-0472">Membrane</keyword>
<dbReference type="InterPro" id="IPR029044">
    <property type="entry name" value="Nucleotide-diphossugar_trans"/>
</dbReference>
<dbReference type="PANTHER" id="PTHR43179:SF12">
    <property type="entry name" value="GALACTOFURANOSYLTRANSFERASE GLFT2"/>
    <property type="match status" value="1"/>
</dbReference>
<organism evidence="6">
    <name type="scientific">groundwater metagenome</name>
    <dbReference type="NCBI Taxonomy" id="717931"/>
    <lineage>
        <taxon>unclassified sequences</taxon>
        <taxon>metagenomes</taxon>
        <taxon>ecological metagenomes</taxon>
    </lineage>
</organism>
<dbReference type="SUPFAM" id="SSF53448">
    <property type="entry name" value="Nucleotide-diphospho-sugar transferases"/>
    <property type="match status" value="1"/>
</dbReference>
<dbReference type="EMBL" id="CCXY01000439">
    <property type="protein sequence ID" value="CEG13936.1"/>
    <property type="molecule type" value="Genomic_DNA"/>
</dbReference>
<evidence type="ECO:0000259" key="5">
    <source>
        <dbReference type="Pfam" id="PF00535"/>
    </source>
</evidence>
<sequence length="348" mass="40315">MNEKKITIELPLVSIIVLTYNGKGHLKECFESLENLNYPKDKYEVIMADNASSDGSVEYVKKNFSSIKILLLDKNYGYAGGNNRGSEIANGRYIVFLNQDIIVNNNWLIELIESMQRNTDIKVCGSKNLQKGENKVLTFGGYLTVVGGGTSENTLDAPQERKKEKKPLLLIGYAVGSSLLVEKKAFEYLGSFDETYFMYDEECDLCWRAWLYGYKVAVLPSAIVWRNADDNSKKREKFLFYIIKNQLMSVLKNFEIHNLIYAIIISFLYNLFQILKYLLLRRPKSIIDIIKAHLFVMRNLPEVLKKRKIIQKNRKISDKELYKMELILLLLKSIKKEIDLSKRDYHGI</sequence>
<evidence type="ECO:0000256" key="4">
    <source>
        <dbReference type="SAM" id="Phobius"/>
    </source>
</evidence>
<dbReference type="Pfam" id="PF00535">
    <property type="entry name" value="Glycos_transf_2"/>
    <property type="match status" value="1"/>
</dbReference>
<dbReference type="CDD" id="cd04186">
    <property type="entry name" value="GT_2_like_c"/>
    <property type="match status" value="1"/>
</dbReference>
<dbReference type="InterPro" id="IPR001173">
    <property type="entry name" value="Glyco_trans_2-like"/>
</dbReference>
<evidence type="ECO:0000256" key="2">
    <source>
        <dbReference type="ARBA" id="ARBA00022676"/>
    </source>
</evidence>
<reference evidence="6" key="1">
    <citation type="submission" date="2014-09" db="EMBL/GenBank/DDBJ databases">
        <authorList>
            <person name="Probst J Alexander"/>
        </authorList>
    </citation>
    <scope>NUCLEOTIDE SEQUENCE</scope>
</reference>
<gene>
    <name evidence="6" type="ORF">MSIBF_A730001</name>
</gene>
<protein>
    <recommendedName>
        <fullName evidence="5">Glycosyltransferase 2-like domain-containing protein</fullName>
    </recommendedName>
</protein>